<sequence length="514" mass="56742">MLRGVLNGGDTFGPDYLSRHARQTVDFMGGISATREQGLVDQSTIWIEIGPTPVCSAFLKSSLGAEIVTVPTLRKKEDPWKTMSSGLSILHLKGLPIDWEEVNHEYESSHIVLALPSYAFENKNYWLEYTNNNKREAIETPTKTPGARLSTSSVQRLSKEDYGDKISLVAESDLSDPDLNDAMCGHLVNGSALWLYADMALTLAGYLHREINMSTEYVPMKYKKVDREQAFEAFSSLVQYGKKYHGMKKVILKSRNLEATSLIEFRATESDGNFEANPYWIDNIAHLTGFIFNGSNIVDSRKQVYISHGPRQTMIGGDAYIFEGEDMVALVGGVWYQAMPRSLLNKHLPLINGTAARPKSQTLPSLHAMPSHSKTQQPSLVEDSALALTKGMHDAKSLPSHPQDGDSSIITAFMSIVADELGLKPSETFRWSCLREELEKEIPASLFVEKATIGEEKSATLALGGSKMNRSGLTDNGSTTAAMNSDKEAQNTTNKDEVAKGCTETIVEKLMTTR</sequence>
<dbReference type="EMBL" id="CAJPDS010000091">
    <property type="protein sequence ID" value="CAF9936404.1"/>
    <property type="molecule type" value="Genomic_DNA"/>
</dbReference>
<reference evidence="4" key="1">
    <citation type="submission" date="2021-03" db="EMBL/GenBank/DDBJ databases">
        <authorList>
            <person name="Tagirdzhanova G."/>
        </authorList>
    </citation>
    <scope>NUCLEOTIDE SEQUENCE</scope>
</reference>
<evidence type="ECO:0000256" key="3">
    <source>
        <dbReference type="SAM" id="MobiDB-lite"/>
    </source>
</evidence>
<dbReference type="PANTHER" id="PTHR43775">
    <property type="entry name" value="FATTY ACID SYNTHASE"/>
    <property type="match status" value="1"/>
</dbReference>
<dbReference type="Gene3D" id="3.10.129.110">
    <property type="entry name" value="Polyketide synthase dehydratase"/>
    <property type="match status" value="2"/>
</dbReference>
<feature type="compositionally biased region" description="Polar residues" evidence="3">
    <location>
        <begin position="468"/>
        <end position="483"/>
    </location>
</feature>
<dbReference type="GO" id="GO:0004312">
    <property type="term" value="F:fatty acid synthase activity"/>
    <property type="evidence" value="ECO:0007669"/>
    <property type="project" value="TreeGrafter"/>
</dbReference>
<dbReference type="Gene3D" id="3.30.70.3290">
    <property type="match status" value="1"/>
</dbReference>
<dbReference type="PANTHER" id="PTHR43775:SF37">
    <property type="entry name" value="SI:DKEY-61P9.11"/>
    <property type="match status" value="1"/>
</dbReference>
<evidence type="ECO:0000256" key="1">
    <source>
        <dbReference type="ARBA" id="ARBA00022450"/>
    </source>
</evidence>
<proteinExistence type="predicted"/>
<feature type="compositionally biased region" description="Basic and acidic residues" evidence="3">
    <location>
        <begin position="485"/>
        <end position="496"/>
    </location>
</feature>
<evidence type="ECO:0000256" key="2">
    <source>
        <dbReference type="ARBA" id="ARBA00022553"/>
    </source>
</evidence>
<accession>A0A8H3G7U6</accession>
<dbReference type="InterPro" id="IPR050091">
    <property type="entry name" value="PKS_NRPS_Biosynth_Enz"/>
</dbReference>
<dbReference type="OrthoDB" id="329835at2759"/>
<dbReference type="InterPro" id="IPR001227">
    <property type="entry name" value="Ac_transferase_dom_sf"/>
</dbReference>
<comment type="caution">
    <text evidence="4">The sequence shown here is derived from an EMBL/GenBank/DDBJ whole genome shotgun (WGS) entry which is preliminary data.</text>
</comment>
<dbReference type="GO" id="GO:0006633">
    <property type="term" value="P:fatty acid biosynthetic process"/>
    <property type="evidence" value="ECO:0007669"/>
    <property type="project" value="TreeGrafter"/>
</dbReference>
<dbReference type="Proteomes" id="UP000664521">
    <property type="component" value="Unassembled WGS sequence"/>
</dbReference>
<evidence type="ECO:0000313" key="5">
    <source>
        <dbReference type="Proteomes" id="UP000664521"/>
    </source>
</evidence>
<keyword evidence="1" id="KW-0596">Phosphopantetheine</keyword>
<keyword evidence="5" id="KW-1185">Reference proteome</keyword>
<feature type="region of interest" description="Disordered" evidence="3">
    <location>
        <begin position="359"/>
        <end position="379"/>
    </location>
</feature>
<name>A0A8H3G7U6_9LECA</name>
<feature type="region of interest" description="Disordered" evidence="3">
    <location>
        <begin position="465"/>
        <end position="496"/>
    </location>
</feature>
<dbReference type="GO" id="GO:0044550">
    <property type="term" value="P:secondary metabolite biosynthetic process"/>
    <property type="evidence" value="ECO:0007669"/>
    <property type="project" value="TreeGrafter"/>
</dbReference>
<dbReference type="InterPro" id="IPR016035">
    <property type="entry name" value="Acyl_Trfase/lysoPLipase"/>
</dbReference>
<gene>
    <name evidence="4" type="ORF">HETSPECPRED_010326</name>
</gene>
<organism evidence="4 5">
    <name type="scientific">Heterodermia speciosa</name>
    <dbReference type="NCBI Taxonomy" id="116794"/>
    <lineage>
        <taxon>Eukaryota</taxon>
        <taxon>Fungi</taxon>
        <taxon>Dikarya</taxon>
        <taxon>Ascomycota</taxon>
        <taxon>Pezizomycotina</taxon>
        <taxon>Lecanoromycetes</taxon>
        <taxon>OSLEUM clade</taxon>
        <taxon>Lecanoromycetidae</taxon>
        <taxon>Caliciales</taxon>
        <taxon>Physciaceae</taxon>
        <taxon>Heterodermia</taxon>
    </lineage>
</organism>
<dbReference type="InterPro" id="IPR042104">
    <property type="entry name" value="PKS_dehydratase_sf"/>
</dbReference>
<dbReference type="SUPFAM" id="SSF52151">
    <property type="entry name" value="FabD/lysophospholipase-like"/>
    <property type="match status" value="1"/>
</dbReference>
<dbReference type="AlphaFoldDB" id="A0A8H3G7U6"/>
<keyword evidence="2" id="KW-0597">Phosphoprotein</keyword>
<evidence type="ECO:0000313" key="4">
    <source>
        <dbReference type="EMBL" id="CAF9936404.1"/>
    </source>
</evidence>
<protein>
    <submittedName>
        <fullName evidence="4">Uncharacterized protein</fullName>
    </submittedName>
</protein>
<dbReference type="Gene3D" id="3.40.366.10">
    <property type="entry name" value="Malonyl-Coenzyme A Acyl Carrier Protein, domain 2"/>
    <property type="match status" value="1"/>
</dbReference>